<sequence>MSLTQTKDFETVVGSMRMTGGTFLGSGTSGDLRTGLVRTAFIYLQPSNAVSPTEQCTVNESLPAVDPITVGFTTGGVAGRWVAVGW</sequence>
<gene>
    <name evidence="2" type="ORF">MM415A00252_0006</name>
    <name evidence="1" type="ORF">MM415B00400_0037</name>
</gene>
<evidence type="ECO:0008006" key="3">
    <source>
        <dbReference type="Google" id="ProtNLM"/>
    </source>
</evidence>
<accession>A0A6M3KQU5</accession>
<dbReference type="AlphaFoldDB" id="A0A6M3KQU5"/>
<organism evidence="2">
    <name type="scientific">viral metagenome</name>
    <dbReference type="NCBI Taxonomy" id="1070528"/>
    <lineage>
        <taxon>unclassified sequences</taxon>
        <taxon>metagenomes</taxon>
        <taxon>organismal metagenomes</taxon>
    </lineage>
</organism>
<reference evidence="2" key="1">
    <citation type="submission" date="2020-03" db="EMBL/GenBank/DDBJ databases">
        <title>The deep terrestrial virosphere.</title>
        <authorList>
            <person name="Holmfeldt K."/>
            <person name="Nilsson E."/>
            <person name="Simone D."/>
            <person name="Lopez-Fernandez M."/>
            <person name="Wu X."/>
            <person name="de Brujin I."/>
            <person name="Lundin D."/>
            <person name="Andersson A."/>
            <person name="Bertilsson S."/>
            <person name="Dopson M."/>
        </authorList>
    </citation>
    <scope>NUCLEOTIDE SEQUENCE</scope>
    <source>
        <strain evidence="2">MM415A00252</strain>
        <strain evidence="1">MM415B00400</strain>
    </source>
</reference>
<dbReference type="EMBL" id="MT142518">
    <property type="protein sequence ID" value="QJA83785.1"/>
    <property type="molecule type" value="Genomic_DNA"/>
</dbReference>
<name>A0A6M3KQU5_9ZZZZ</name>
<evidence type="ECO:0000313" key="2">
    <source>
        <dbReference type="EMBL" id="QJA83785.1"/>
    </source>
</evidence>
<evidence type="ECO:0000313" key="1">
    <source>
        <dbReference type="EMBL" id="QJA65382.1"/>
    </source>
</evidence>
<dbReference type="EMBL" id="MT141537">
    <property type="protein sequence ID" value="QJA65382.1"/>
    <property type="molecule type" value="Genomic_DNA"/>
</dbReference>
<proteinExistence type="predicted"/>
<protein>
    <recommendedName>
        <fullName evidence="3">Tail protein</fullName>
    </recommendedName>
</protein>